<evidence type="ECO:0000256" key="10">
    <source>
        <dbReference type="ARBA" id="ARBA00023114"/>
    </source>
</evidence>
<evidence type="ECO:0000256" key="5">
    <source>
        <dbReference type="ARBA" id="ARBA00022597"/>
    </source>
</evidence>
<feature type="signal peptide" evidence="15">
    <location>
        <begin position="1"/>
        <end position="25"/>
    </location>
</feature>
<evidence type="ECO:0000256" key="15">
    <source>
        <dbReference type="SAM" id="SignalP"/>
    </source>
</evidence>
<keyword evidence="9" id="KW-0406">Ion transport</keyword>
<evidence type="ECO:0000256" key="4">
    <source>
        <dbReference type="ARBA" id="ARBA00022452"/>
    </source>
</evidence>
<gene>
    <name evidence="18" type="ORF">BDD14_1384</name>
</gene>
<evidence type="ECO:0000256" key="3">
    <source>
        <dbReference type="ARBA" id="ARBA00022448"/>
    </source>
</evidence>
<dbReference type="Pfam" id="PF22461">
    <property type="entry name" value="SLBB_2"/>
    <property type="match status" value="1"/>
</dbReference>
<evidence type="ECO:0000256" key="13">
    <source>
        <dbReference type="ARBA" id="ARBA00023237"/>
    </source>
</evidence>
<evidence type="ECO:0000313" key="19">
    <source>
        <dbReference type="Proteomes" id="UP000292958"/>
    </source>
</evidence>
<evidence type="ECO:0000256" key="8">
    <source>
        <dbReference type="ARBA" id="ARBA00023047"/>
    </source>
</evidence>
<feature type="chain" id="PRO_5020371332" evidence="15">
    <location>
        <begin position="26"/>
        <end position="215"/>
    </location>
</feature>
<reference evidence="18 19" key="1">
    <citation type="submission" date="2019-02" db="EMBL/GenBank/DDBJ databases">
        <title>Genomic Encyclopedia of Archaeal and Bacterial Type Strains, Phase II (KMG-II): from individual species to whole genera.</title>
        <authorList>
            <person name="Goeker M."/>
        </authorList>
    </citation>
    <scope>NUCLEOTIDE SEQUENCE [LARGE SCALE GENOMIC DNA]</scope>
    <source>
        <strain evidence="18 19">DSM 18101</strain>
    </source>
</reference>
<evidence type="ECO:0000256" key="6">
    <source>
        <dbReference type="ARBA" id="ARBA00022692"/>
    </source>
</evidence>
<evidence type="ECO:0000313" key="18">
    <source>
        <dbReference type="EMBL" id="RZU39974.1"/>
    </source>
</evidence>
<feature type="domain" description="SLBB" evidence="17">
    <location>
        <begin position="135"/>
        <end position="214"/>
    </location>
</feature>
<feature type="domain" description="Polysaccharide export protein N-terminal" evidence="16">
    <location>
        <begin position="54"/>
        <end position="128"/>
    </location>
</feature>
<evidence type="ECO:0000256" key="1">
    <source>
        <dbReference type="ARBA" id="ARBA00004571"/>
    </source>
</evidence>
<dbReference type="GO" id="GO:0046930">
    <property type="term" value="C:pore complex"/>
    <property type="evidence" value="ECO:0007669"/>
    <property type="project" value="UniProtKB-KW"/>
</dbReference>
<organism evidence="18 19">
    <name type="scientific">Edaphobacter modestus</name>
    <dbReference type="NCBI Taxonomy" id="388466"/>
    <lineage>
        <taxon>Bacteria</taxon>
        <taxon>Pseudomonadati</taxon>
        <taxon>Acidobacteriota</taxon>
        <taxon>Terriglobia</taxon>
        <taxon>Terriglobales</taxon>
        <taxon>Acidobacteriaceae</taxon>
        <taxon>Edaphobacter</taxon>
    </lineage>
</organism>
<dbReference type="Pfam" id="PF02563">
    <property type="entry name" value="Poly_export"/>
    <property type="match status" value="1"/>
</dbReference>
<comment type="subcellular location">
    <subcellularLocation>
        <location evidence="1">Cell outer membrane</location>
        <topology evidence="1">Multi-pass membrane protein</topology>
    </subcellularLocation>
</comment>
<dbReference type="Gene3D" id="3.30.1950.10">
    <property type="entry name" value="wza like domain"/>
    <property type="match status" value="1"/>
</dbReference>
<evidence type="ECO:0000256" key="2">
    <source>
        <dbReference type="ARBA" id="ARBA00009450"/>
    </source>
</evidence>
<keyword evidence="13" id="KW-0998">Cell outer membrane</keyword>
<evidence type="ECO:0000256" key="9">
    <source>
        <dbReference type="ARBA" id="ARBA00023065"/>
    </source>
</evidence>
<dbReference type="Gene3D" id="3.10.560.10">
    <property type="entry name" value="Outer membrane lipoprotein wza domain like"/>
    <property type="match status" value="1"/>
</dbReference>
<keyword evidence="5" id="KW-0762">Sugar transport</keyword>
<dbReference type="GO" id="GO:0015288">
    <property type="term" value="F:porin activity"/>
    <property type="evidence" value="ECO:0007669"/>
    <property type="project" value="UniProtKB-KW"/>
</dbReference>
<keyword evidence="3" id="KW-0813">Transport</keyword>
<dbReference type="RefSeq" id="WP_130418112.1">
    <property type="nucleotide sequence ID" value="NZ_SHKW01000001.1"/>
</dbReference>
<sequence length="215" mass="22696">MHTFQSTLRLGVSVLLIASSTNSYGQNVATAQPNSARVLADTPTSINSIPNASAATSQLILGPADVIRINVWKNTDLSQTATIGPDGFISLPLLGDVHVSGMTANQLAQDLKSKLASYVVNSQVTVSVVDIRSRQVYLTGQVGKPGGYPLIAPITVLQLIAQAGGLNTFANRKEIVILRNVGGNVQRLKFNYNNAVHGDPKQSISLQPGDTVIVP</sequence>
<dbReference type="GO" id="GO:0009279">
    <property type="term" value="C:cell outer membrane"/>
    <property type="evidence" value="ECO:0007669"/>
    <property type="project" value="UniProtKB-SubCell"/>
</dbReference>
<comment type="similarity">
    <text evidence="2">Belongs to the BexD/CtrA/VexA family.</text>
</comment>
<evidence type="ECO:0000259" key="16">
    <source>
        <dbReference type="Pfam" id="PF02563"/>
    </source>
</evidence>
<dbReference type="AlphaFoldDB" id="A0A4Q7YS06"/>
<evidence type="ECO:0000256" key="11">
    <source>
        <dbReference type="ARBA" id="ARBA00023136"/>
    </source>
</evidence>
<protein>
    <submittedName>
        <fullName evidence="18">Polysaccharide export outer membrane protein</fullName>
    </submittedName>
</protein>
<dbReference type="PANTHER" id="PTHR33619">
    <property type="entry name" value="POLYSACCHARIDE EXPORT PROTEIN GFCE-RELATED"/>
    <property type="match status" value="1"/>
</dbReference>
<dbReference type="PANTHER" id="PTHR33619:SF3">
    <property type="entry name" value="POLYSACCHARIDE EXPORT PROTEIN GFCE-RELATED"/>
    <property type="match status" value="1"/>
</dbReference>
<keyword evidence="6" id="KW-0812">Transmembrane</keyword>
<accession>A0A4Q7YS06</accession>
<dbReference type="EMBL" id="SHKW01000001">
    <property type="protein sequence ID" value="RZU39974.1"/>
    <property type="molecule type" value="Genomic_DNA"/>
</dbReference>
<keyword evidence="12" id="KW-0564">Palmitate</keyword>
<dbReference type="Proteomes" id="UP000292958">
    <property type="component" value="Unassembled WGS sequence"/>
</dbReference>
<keyword evidence="7 15" id="KW-0732">Signal</keyword>
<keyword evidence="10" id="KW-0626">Porin</keyword>
<evidence type="ECO:0000256" key="12">
    <source>
        <dbReference type="ARBA" id="ARBA00023139"/>
    </source>
</evidence>
<dbReference type="OrthoDB" id="193635at2"/>
<dbReference type="InterPro" id="IPR054765">
    <property type="entry name" value="SLBB_dom"/>
</dbReference>
<evidence type="ECO:0000259" key="17">
    <source>
        <dbReference type="Pfam" id="PF22461"/>
    </source>
</evidence>
<comment type="caution">
    <text evidence="18">The sequence shown here is derived from an EMBL/GenBank/DDBJ whole genome shotgun (WGS) entry which is preliminary data.</text>
</comment>
<proteinExistence type="inferred from homology"/>
<keyword evidence="4" id="KW-1134">Transmembrane beta strand</keyword>
<dbReference type="InterPro" id="IPR049712">
    <property type="entry name" value="Poly_export"/>
</dbReference>
<keyword evidence="14" id="KW-0449">Lipoprotein</keyword>
<evidence type="ECO:0000256" key="7">
    <source>
        <dbReference type="ARBA" id="ARBA00022729"/>
    </source>
</evidence>
<dbReference type="GO" id="GO:0015159">
    <property type="term" value="F:polysaccharide transmembrane transporter activity"/>
    <property type="evidence" value="ECO:0007669"/>
    <property type="project" value="InterPro"/>
</dbReference>
<dbReference type="GO" id="GO:0006811">
    <property type="term" value="P:monoatomic ion transport"/>
    <property type="evidence" value="ECO:0007669"/>
    <property type="project" value="UniProtKB-KW"/>
</dbReference>
<keyword evidence="19" id="KW-1185">Reference proteome</keyword>
<name>A0A4Q7YS06_9BACT</name>
<evidence type="ECO:0000256" key="14">
    <source>
        <dbReference type="ARBA" id="ARBA00023288"/>
    </source>
</evidence>
<keyword evidence="8" id="KW-0625">Polysaccharide transport</keyword>
<keyword evidence="11" id="KW-0472">Membrane</keyword>
<dbReference type="InterPro" id="IPR003715">
    <property type="entry name" value="Poly_export_N"/>
</dbReference>